<feature type="domain" description="DUF4042" evidence="2">
    <location>
        <begin position="387"/>
        <end position="571"/>
    </location>
</feature>
<proteinExistence type="predicted"/>
<evidence type="ECO:0000259" key="2">
    <source>
        <dbReference type="Pfam" id="PF13251"/>
    </source>
</evidence>
<dbReference type="AlphaFoldDB" id="A0A7J7MPC3"/>
<dbReference type="Gene3D" id="1.25.10.10">
    <property type="entry name" value="Leucine-rich Repeat Variant"/>
    <property type="match status" value="1"/>
</dbReference>
<dbReference type="Pfam" id="PF13251">
    <property type="entry name" value="DUF4042"/>
    <property type="match status" value="1"/>
</dbReference>
<dbReference type="InterPro" id="IPR025283">
    <property type="entry name" value="DUF4042"/>
</dbReference>
<dbReference type="InterPro" id="IPR052107">
    <property type="entry name" value="HEAT6"/>
</dbReference>
<dbReference type="OrthoDB" id="422637at2759"/>
<feature type="region of interest" description="Disordered" evidence="1">
    <location>
        <begin position="314"/>
        <end position="353"/>
    </location>
</feature>
<evidence type="ECO:0000313" key="3">
    <source>
        <dbReference type="EMBL" id="KAF6156789.1"/>
    </source>
</evidence>
<gene>
    <name evidence="3" type="ORF">GIB67_033258</name>
</gene>
<comment type="caution">
    <text evidence="3">The sequence shown here is derived from an EMBL/GenBank/DDBJ whole genome shotgun (WGS) entry which is preliminary data.</text>
</comment>
<accession>A0A7J7MPC3</accession>
<reference evidence="3 4" key="1">
    <citation type="journal article" date="2020" name="IScience">
        <title>Genome Sequencing of the Endangered Kingdonia uniflora (Circaeasteraceae, Ranunculales) Reveals Potential Mechanisms of Evolutionary Specialization.</title>
        <authorList>
            <person name="Sun Y."/>
            <person name="Deng T."/>
            <person name="Zhang A."/>
            <person name="Moore M.J."/>
            <person name="Landis J.B."/>
            <person name="Lin N."/>
            <person name="Zhang H."/>
            <person name="Zhang X."/>
            <person name="Huang J."/>
            <person name="Zhang X."/>
            <person name="Sun H."/>
            <person name="Wang H."/>
        </authorList>
    </citation>
    <scope>NUCLEOTIDE SEQUENCE [LARGE SCALE GENOMIC DNA]</scope>
    <source>
        <strain evidence="3">TB1705</strain>
        <tissue evidence="3">Leaf</tissue>
    </source>
</reference>
<evidence type="ECO:0000256" key="1">
    <source>
        <dbReference type="SAM" id="MobiDB-lite"/>
    </source>
</evidence>
<evidence type="ECO:0000313" key="4">
    <source>
        <dbReference type="Proteomes" id="UP000541444"/>
    </source>
</evidence>
<dbReference type="PANTHER" id="PTHR13366:SF0">
    <property type="entry name" value="HEAT REPEAT-CONTAINING PROTEIN 6"/>
    <property type="match status" value="1"/>
</dbReference>
<sequence>MIIRKRNAEKAARVGHCLCFRICSAYEDDKVTSDVMFLVMSSLDSEATHDTCIHACHLVHGVSCSIRFEINSTSWAIMLKFLKKMVLLFLGQANASASIGNATRMKVIMETLEIVRYFQKWGSGLASVFGGGVSYCRHLFNGYGRTCSLPESTQLVNLLLHTVTCSHAELFSPSYSSDIPQYNGVDSGARFLKSPNLWEVQTLSFVMIGEALSRIGDSVPVDMWLPVLEVLRKVMDSFASKAQLVENNVMSRFYTSVLQCMHLILSDPKCSLSDHVAGLVASLRMFFGYGLTRRSTAVSPNFCNMEKTFSSLSNKSTPAVTTRVERGPYRPPHLRKREGKSMQSLDADSKGFSDNETTTALGFTSSDSEHSDSDGLGTDADYYRSSKIRITAITCIQNLCQAEPKSLSTNWTTLLPTNDVLQPRKYEATLMTCLLFDPVLKARVVSASTLAAVLGGASTVFLQVAEYRESSKSGSFTALSSSLGQILVQLHAGVLHLVEHEAHSGLMTSLFKVLTLLISATPYARMPGELLPSVISSLRSRMKKGFSSRTDQTGLIAVALSCLGAAFSISPPSLQVKEMLIGEIKTGSVEAQRQQSVLLMLFQFSERVANPTISLEALQVLRVVSHNYPTVMTACWEQVSIVTYKLLKGNGGLVGTLGDKFTTAAVRVLDECLRAISGFRGTEDVLDDRSHDTPFTADSTRTKRISSAPSYEHEPDSSKGSFSEDFLGSKQWDQAIEKHLPMILLHKSPMVRAASVTCFAGITSSVFSSLSKERQDFVLSSSVSLALNDEVPSVRSAACRSIGVIACFPQISQRADILDKFIHAAELNTRDPLVSVRITASWALANLCDSVRHSAMDLNEYSPDLKTNCRSISLLAECALRLTKDGDKIKSNAVRALGSLSRFVRFTSIFTQDNEPLNHAGSSFTTYNMSQSSQTSILMFDSTSVDSHWLGRMVQAFVSCVTTGNVKVRWNVCHALSNLFLNETLRLQDMAWAPSVFSILLLLLRDSSNFKIRIHAAAALAVPASRLDYGSSFPDVVQGLEHVLETLGSDQNSTPSSYRYRDALEKQLTSTTLHVLGLASCTDYQPLKDFLTKKASFLENWLKLLCSSLLETGESLKKEMILKTIKSLVEVYECSSNQGLARRFEKLMDCVS</sequence>
<name>A0A7J7MPC3_9MAGN</name>
<feature type="region of interest" description="Disordered" evidence="1">
    <location>
        <begin position="690"/>
        <end position="722"/>
    </location>
</feature>
<dbReference type="SUPFAM" id="SSF48371">
    <property type="entry name" value="ARM repeat"/>
    <property type="match status" value="1"/>
</dbReference>
<dbReference type="InterPro" id="IPR016024">
    <property type="entry name" value="ARM-type_fold"/>
</dbReference>
<dbReference type="InterPro" id="IPR011989">
    <property type="entry name" value="ARM-like"/>
</dbReference>
<keyword evidence="4" id="KW-1185">Reference proteome</keyword>
<dbReference type="PANTHER" id="PTHR13366">
    <property type="entry name" value="MALARIA ANTIGEN-RELATED"/>
    <property type="match status" value="1"/>
</dbReference>
<organism evidence="3 4">
    <name type="scientific">Kingdonia uniflora</name>
    <dbReference type="NCBI Taxonomy" id="39325"/>
    <lineage>
        <taxon>Eukaryota</taxon>
        <taxon>Viridiplantae</taxon>
        <taxon>Streptophyta</taxon>
        <taxon>Embryophyta</taxon>
        <taxon>Tracheophyta</taxon>
        <taxon>Spermatophyta</taxon>
        <taxon>Magnoliopsida</taxon>
        <taxon>Ranunculales</taxon>
        <taxon>Circaeasteraceae</taxon>
        <taxon>Kingdonia</taxon>
    </lineage>
</organism>
<dbReference type="EMBL" id="JACGCM010001301">
    <property type="protein sequence ID" value="KAF6156789.1"/>
    <property type="molecule type" value="Genomic_DNA"/>
</dbReference>
<dbReference type="Proteomes" id="UP000541444">
    <property type="component" value="Unassembled WGS sequence"/>
</dbReference>
<protein>
    <recommendedName>
        <fullName evidence="2">DUF4042 domain-containing protein</fullName>
    </recommendedName>
</protein>